<dbReference type="InterPro" id="IPR023214">
    <property type="entry name" value="HAD_sf"/>
</dbReference>
<dbReference type="InterPro" id="IPR041492">
    <property type="entry name" value="HAD_2"/>
</dbReference>
<dbReference type="SFLD" id="SFLDS00003">
    <property type="entry name" value="Haloacid_Dehalogenase"/>
    <property type="match status" value="1"/>
</dbReference>
<evidence type="ECO:0000256" key="4">
    <source>
        <dbReference type="ARBA" id="ARBA00023277"/>
    </source>
</evidence>
<dbReference type="Proteomes" id="UP000294847">
    <property type="component" value="Chromosome 2"/>
</dbReference>
<dbReference type="InterPro" id="IPR036412">
    <property type="entry name" value="HAD-like_sf"/>
</dbReference>
<evidence type="ECO:0000313" key="6">
    <source>
        <dbReference type="Proteomes" id="UP000294847"/>
    </source>
</evidence>
<dbReference type="AlphaFoldDB" id="A0A4P7NA33"/>
<evidence type="ECO:0000313" key="5">
    <source>
        <dbReference type="EMBL" id="QBZ57014.1"/>
    </source>
</evidence>
<organism evidence="5 6">
    <name type="scientific">Pyricularia oryzae</name>
    <name type="common">Rice blast fungus</name>
    <name type="synonym">Magnaporthe oryzae</name>
    <dbReference type="NCBI Taxonomy" id="318829"/>
    <lineage>
        <taxon>Eukaryota</taxon>
        <taxon>Fungi</taxon>
        <taxon>Dikarya</taxon>
        <taxon>Ascomycota</taxon>
        <taxon>Pezizomycotina</taxon>
        <taxon>Sordariomycetes</taxon>
        <taxon>Sordariomycetidae</taxon>
        <taxon>Magnaporthales</taxon>
        <taxon>Pyriculariaceae</taxon>
        <taxon>Pyricularia</taxon>
    </lineage>
</organism>
<gene>
    <name evidence="5" type="ORF">PoMZ_01933</name>
</gene>
<dbReference type="InterPro" id="IPR051600">
    <property type="entry name" value="Beta-PGM-like"/>
</dbReference>
<dbReference type="OMA" id="FEACADI"/>
<dbReference type="SUPFAM" id="SSF56784">
    <property type="entry name" value="HAD-like"/>
    <property type="match status" value="1"/>
</dbReference>
<evidence type="ECO:0000256" key="2">
    <source>
        <dbReference type="ARBA" id="ARBA00022723"/>
    </source>
</evidence>
<reference evidence="5 6" key="1">
    <citation type="journal article" date="2019" name="Mol. Biol. Evol.">
        <title>Blast fungal genomes show frequent chromosomal changes, gene gains and losses, and effector gene turnover.</title>
        <authorList>
            <person name="Gomez Luciano L.B."/>
            <person name="Jason Tsai I."/>
            <person name="Chuma I."/>
            <person name="Tosa Y."/>
            <person name="Chen Y.H."/>
            <person name="Li J.Y."/>
            <person name="Li M.Y."/>
            <person name="Jade Lu M.Y."/>
            <person name="Nakayashiki H."/>
            <person name="Li W.H."/>
        </authorList>
    </citation>
    <scope>NUCLEOTIDE SEQUENCE [LARGE SCALE GENOMIC DNA]</scope>
    <source>
        <strain evidence="5">MZ5-1-6</strain>
    </source>
</reference>
<dbReference type="Gene3D" id="1.10.150.240">
    <property type="entry name" value="Putative phosphatase, domain 2"/>
    <property type="match status" value="1"/>
</dbReference>
<evidence type="ECO:0000256" key="3">
    <source>
        <dbReference type="ARBA" id="ARBA00022842"/>
    </source>
</evidence>
<dbReference type="SFLD" id="SFLDG01129">
    <property type="entry name" value="C1.5:_HAD__Beta-PGM__Phosphata"/>
    <property type="match status" value="1"/>
</dbReference>
<dbReference type="GO" id="GO:0046872">
    <property type="term" value="F:metal ion binding"/>
    <property type="evidence" value="ECO:0007669"/>
    <property type="project" value="UniProtKB-KW"/>
</dbReference>
<evidence type="ECO:0000256" key="1">
    <source>
        <dbReference type="ARBA" id="ARBA00001946"/>
    </source>
</evidence>
<keyword evidence="4" id="KW-0119">Carbohydrate metabolism</keyword>
<dbReference type="NCBIfam" id="TIGR01509">
    <property type="entry name" value="HAD-SF-IA-v3"/>
    <property type="match status" value="1"/>
</dbReference>
<dbReference type="InterPro" id="IPR006439">
    <property type="entry name" value="HAD-SF_hydro_IA"/>
</dbReference>
<comment type="cofactor">
    <cofactor evidence="1">
        <name>Mg(2+)</name>
        <dbReference type="ChEBI" id="CHEBI:18420"/>
    </cofactor>
</comment>
<dbReference type="VEuPathDB" id="FungiDB:M_BR32_EuGene_00063621"/>
<dbReference type="PANTHER" id="PTHR46193">
    <property type="entry name" value="6-PHOSPHOGLUCONATE PHOSPHATASE"/>
    <property type="match status" value="1"/>
</dbReference>
<protein>
    <submittedName>
        <fullName evidence="5">Uncharacterized protein</fullName>
    </submittedName>
</protein>
<keyword evidence="3" id="KW-0460">Magnesium</keyword>
<dbReference type="GO" id="GO:0016791">
    <property type="term" value="F:phosphatase activity"/>
    <property type="evidence" value="ECO:0007669"/>
    <property type="project" value="UniProtKB-ARBA"/>
</dbReference>
<dbReference type="Pfam" id="PF13419">
    <property type="entry name" value="HAD_2"/>
    <property type="match status" value="1"/>
</dbReference>
<dbReference type="PANTHER" id="PTHR46193:SF18">
    <property type="entry name" value="HEXITOL PHOSPHATASE B"/>
    <property type="match status" value="1"/>
</dbReference>
<dbReference type="EMBL" id="CP034205">
    <property type="protein sequence ID" value="QBZ57014.1"/>
    <property type="molecule type" value="Genomic_DNA"/>
</dbReference>
<name>A0A4P7NA33_PYROR</name>
<accession>A0A4P7NA33</accession>
<proteinExistence type="predicted"/>
<dbReference type="InterPro" id="IPR023198">
    <property type="entry name" value="PGP-like_dom2"/>
</dbReference>
<dbReference type="Gene3D" id="3.40.50.1000">
    <property type="entry name" value="HAD superfamily/HAD-like"/>
    <property type="match status" value="1"/>
</dbReference>
<dbReference type="SMR" id="A0A4P7NA33"/>
<keyword evidence="2" id="KW-0479">Metal-binding</keyword>
<dbReference type="CDD" id="cd07505">
    <property type="entry name" value="HAD_BPGM-like"/>
    <property type="match status" value="1"/>
</dbReference>
<sequence>MAIKALLFDCDNTLVLSEELAFEGCASLINQICEVKGLNIPPFTGETLIKEFVGQNFRGMLLTLQKKHGMDLTADELEVYVKREEEVVIAKLKEALVPCEGVTEQLEELHKSGKYTMAVVSSSAGRRLEASLDKVGFKKYFDDRVYSAATSIDPPTSKPDPAIYLHAMKQLGFEASECVAIEDSKSGTSSACRAGIKTVGYVGPYEDSVKPEMEKTLKDVAGACIIMRNWAEFPDCLRKIEAGEV</sequence>